<name>A0A183H2P0_9BILA</name>
<organism evidence="3">
    <name type="scientific">Onchocerca flexuosa</name>
    <dbReference type="NCBI Taxonomy" id="387005"/>
    <lineage>
        <taxon>Eukaryota</taxon>
        <taxon>Metazoa</taxon>
        <taxon>Ecdysozoa</taxon>
        <taxon>Nematoda</taxon>
        <taxon>Chromadorea</taxon>
        <taxon>Rhabditida</taxon>
        <taxon>Spirurina</taxon>
        <taxon>Spiruromorpha</taxon>
        <taxon>Filarioidea</taxon>
        <taxon>Onchocercidae</taxon>
        <taxon>Onchocerca</taxon>
    </lineage>
</organism>
<dbReference type="WBParaSite" id="OFLC_0000174901-mRNA-1">
    <property type="protein sequence ID" value="OFLC_0000174901-mRNA-1"/>
    <property type="gene ID" value="OFLC_0000174901"/>
</dbReference>
<evidence type="ECO:0000313" key="2">
    <source>
        <dbReference type="Proteomes" id="UP000267606"/>
    </source>
</evidence>
<reference evidence="3" key="1">
    <citation type="submission" date="2016-06" db="UniProtKB">
        <authorList>
            <consortium name="WormBaseParasite"/>
        </authorList>
    </citation>
    <scope>IDENTIFICATION</scope>
</reference>
<dbReference type="EMBL" id="UZAJ01000882">
    <property type="protein sequence ID" value="VDO30655.1"/>
    <property type="molecule type" value="Genomic_DNA"/>
</dbReference>
<evidence type="ECO:0000313" key="3">
    <source>
        <dbReference type="WBParaSite" id="OFLC_0000174901-mRNA-1"/>
    </source>
</evidence>
<protein>
    <submittedName>
        <fullName evidence="3">PLU-1 domain-containing protein</fullName>
    </submittedName>
</protein>
<reference evidence="1 2" key="2">
    <citation type="submission" date="2018-11" db="EMBL/GenBank/DDBJ databases">
        <authorList>
            <consortium name="Pathogen Informatics"/>
        </authorList>
    </citation>
    <scope>NUCLEOTIDE SEQUENCE [LARGE SCALE GENOMIC DNA]</scope>
</reference>
<keyword evidence="2" id="KW-1185">Reference proteome</keyword>
<gene>
    <name evidence="1" type="ORF">OFLC_LOCUS1750</name>
</gene>
<evidence type="ECO:0000313" key="1">
    <source>
        <dbReference type="EMBL" id="VDO30655.1"/>
    </source>
</evidence>
<dbReference type="AlphaFoldDB" id="A0A183H2P0"/>
<accession>A0A183H2P0</accession>
<dbReference type="Proteomes" id="UP000267606">
    <property type="component" value="Unassembled WGS sequence"/>
</dbReference>
<proteinExistence type="predicted"/>
<sequence>MGTITEKLIKWRKKWQEKSMQEILIFAIENLASKESLRQIKKSIIEISATLTLGQLHGEEI</sequence>